<dbReference type="Pfam" id="PF00486">
    <property type="entry name" value="Trans_reg_C"/>
    <property type="match status" value="1"/>
</dbReference>
<proteinExistence type="predicted"/>
<reference evidence="10 11" key="1">
    <citation type="submission" date="2019-03" db="EMBL/GenBank/DDBJ databases">
        <title>Genomic Encyclopedia of Type Strains, Phase IV (KMG-IV): sequencing the most valuable type-strain genomes for metagenomic binning, comparative biology and taxonomic classification.</title>
        <authorList>
            <person name="Goeker M."/>
        </authorList>
    </citation>
    <scope>NUCLEOTIDE SEQUENCE [LARGE SCALE GENOMIC DNA]</scope>
    <source>
        <strain evidence="10 11">DSM 102969</strain>
    </source>
</reference>
<evidence type="ECO:0000256" key="2">
    <source>
        <dbReference type="ARBA" id="ARBA00023012"/>
    </source>
</evidence>
<dbReference type="Gene3D" id="1.10.10.10">
    <property type="entry name" value="Winged helix-like DNA-binding domain superfamily/Winged helix DNA-binding domain"/>
    <property type="match status" value="1"/>
</dbReference>
<evidence type="ECO:0000256" key="7">
    <source>
        <dbReference type="PROSITE-ProRule" id="PRU01091"/>
    </source>
</evidence>
<accession>A0A4V3CVX4</accession>
<keyword evidence="4 7" id="KW-0238">DNA-binding</keyword>
<dbReference type="SMART" id="SM00448">
    <property type="entry name" value="REC"/>
    <property type="match status" value="1"/>
</dbReference>
<dbReference type="PANTHER" id="PTHR48111:SF37">
    <property type="entry name" value="RESPONSE REGULATOR PROTEIN CARR"/>
    <property type="match status" value="1"/>
</dbReference>
<dbReference type="EMBL" id="SNXY01000008">
    <property type="protein sequence ID" value="TDP84178.1"/>
    <property type="molecule type" value="Genomic_DNA"/>
</dbReference>
<keyword evidence="5" id="KW-0804">Transcription</keyword>
<sequence>MRILVVEDEAAIAREVAAALREVGYVVDVTDNGEDAWFLADTENLDAMVLDLGLPRLDGLTVLRRIRAGGSTLPVIVLTARGNWMERVEGIDAGADDYLPKPFQMEELVARLGAVLRRTGGHASPLIEVGRLTLETRRRTASIDGRSIDLSALEFRLVRYLAHHRGRVVSQVELSEHVYETDREPDSNALEVLIGRIRRKIGPDLITTRRGQGYLMEG</sequence>
<dbReference type="AlphaFoldDB" id="A0A4V3CVX4"/>
<evidence type="ECO:0000313" key="11">
    <source>
        <dbReference type="Proteomes" id="UP000294547"/>
    </source>
</evidence>
<evidence type="ECO:0000256" key="4">
    <source>
        <dbReference type="ARBA" id="ARBA00023125"/>
    </source>
</evidence>
<dbReference type="CDD" id="cd00383">
    <property type="entry name" value="trans_reg_C"/>
    <property type="match status" value="1"/>
</dbReference>
<dbReference type="Pfam" id="PF00072">
    <property type="entry name" value="Response_reg"/>
    <property type="match status" value="1"/>
</dbReference>
<dbReference type="FunFam" id="3.40.50.2300:FF:000002">
    <property type="entry name" value="DNA-binding response regulator PhoP"/>
    <property type="match status" value="1"/>
</dbReference>
<dbReference type="PROSITE" id="PS51755">
    <property type="entry name" value="OMPR_PHOB"/>
    <property type="match status" value="1"/>
</dbReference>
<dbReference type="InterPro" id="IPR039420">
    <property type="entry name" value="WalR-like"/>
</dbReference>
<name>A0A4V3CVX4_9HYPH</name>
<feature type="domain" description="Response regulatory" evidence="8">
    <location>
        <begin position="2"/>
        <end position="116"/>
    </location>
</feature>
<dbReference type="PANTHER" id="PTHR48111">
    <property type="entry name" value="REGULATOR OF RPOS"/>
    <property type="match status" value="1"/>
</dbReference>
<keyword evidence="2" id="KW-0902">Two-component regulatory system</keyword>
<dbReference type="OrthoDB" id="9802426at2"/>
<evidence type="ECO:0000256" key="5">
    <source>
        <dbReference type="ARBA" id="ARBA00023163"/>
    </source>
</evidence>
<dbReference type="InterPro" id="IPR036388">
    <property type="entry name" value="WH-like_DNA-bd_sf"/>
</dbReference>
<keyword evidence="1 6" id="KW-0597">Phosphoprotein</keyword>
<evidence type="ECO:0000256" key="3">
    <source>
        <dbReference type="ARBA" id="ARBA00023015"/>
    </source>
</evidence>
<dbReference type="PROSITE" id="PS50110">
    <property type="entry name" value="RESPONSE_REGULATORY"/>
    <property type="match status" value="1"/>
</dbReference>
<organism evidence="10 11">
    <name type="scientific">Oharaeibacter diazotrophicus</name>
    <dbReference type="NCBI Taxonomy" id="1920512"/>
    <lineage>
        <taxon>Bacteria</taxon>
        <taxon>Pseudomonadati</taxon>
        <taxon>Pseudomonadota</taxon>
        <taxon>Alphaproteobacteria</taxon>
        <taxon>Hyphomicrobiales</taxon>
        <taxon>Pleomorphomonadaceae</taxon>
        <taxon>Oharaeibacter</taxon>
    </lineage>
</organism>
<dbReference type="SMART" id="SM00862">
    <property type="entry name" value="Trans_reg_C"/>
    <property type="match status" value="1"/>
</dbReference>
<dbReference type="Gene3D" id="3.40.50.2300">
    <property type="match status" value="1"/>
</dbReference>
<dbReference type="GO" id="GO:0006355">
    <property type="term" value="P:regulation of DNA-templated transcription"/>
    <property type="evidence" value="ECO:0007669"/>
    <property type="project" value="InterPro"/>
</dbReference>
<feature type="modified residue" description="4-aspartylphosphate" evidence="6">
    <location>
        <position position="51"/>
    </location>
</feature>
<dbReference type="Proteomes" id="UP000294547">
    <property type="component" value="Unassembled WGS sequence"/>
</dbReference>
<evidence type="ECO:0000259" key="9">
    <source>
        <dbReference type="PROSITE" id="PS51755"/>
    </source>
</evidence>
<feature type="DNA-binding region" description="OmpR/PhoB-type" evidence="7">
    <location>
        <begin position="124"/>
        <end position="218"/>
    </location>
</feature>
<keyword evidence="11" id="KW-1185">Reference proteome</keyword>
<dbReference type="RefSeq" id="WP_126540120.1">
    <property type="nucleotide sequence ID" value="NZ_BSPM01000002.1"/>
</dbReference>
<evidence type="ECO:0000256" key="1">
    <source>
        <dbReference type="ARBA" id="ARBA00022553"/>
    </source>
</evidence>
<keyword evidence="3" id="KW-0805">Transcription regulation</keyword>
<dbReference type="GO" id="GO:0000156">
    <property type="term" value="F:phosphorelay response regulator activity"/>
    <property type="evidence" value="ECO:0007669"/>
    <property type="project" value="TreeGrafter"/>
</dbReference>
<gene>
    <name evidence="10" type="ORF">EDD54_2782</name>
</gene>
<feature type="domain" description="OmpR/PhoB-type" evidence="9">
    <location>
        <begin position="124"/>
        <end position="218"/>
    </location>
</feature>
<dbReference type="GO" id="GO:0032993">
    <property type="term" value="C:protein-DNA complex"/>
    <property type="evidence" value="ECO:0007669"/>
    <property type="project" value="TreeGrafter"/>
</dbReference>
<evidence type="ECO:0000313" key="10">
    <source>
        <dbReference type="EMBL" id="TDP84178.1"/>
    </source>
</evidence>
<dbReference type="Gene3D" id="6.10.250.690">
    <property type="match status" value="1"/>
</dbReference>
<dbReference type="SUPFAM" id="SSF52172">
    <property type="entry name" value="CheY-like"/>
    <property type="match status" value="1"/>
</dbReference>
<dbReference type="GO" id="GO:0000976">
    <property type="term" value="F:transcription cis-regulatory region binding"/>
    <property type="evidence" value="ECO:0007669"/>
    <property type="project" value="TreeGrafter"/>
</dbReference>
<evidence type="ECO:0000259" key="8">
    <source>
        <dbReference type="PROSITE" id="PS50110"/>
    </source>
</evidence>
<dbReference type="InterPro" id="IPR011006">
    <property type="entry name" value="CheY-like_superfamily"/>
</dbReference>
<dbReference type="InterPro" id="IPR001867">
    <property type="entry name" value="OmpR/PhoB-type_DNA-bd"/>
</dbReference>
<dbReference type="InterPro" id="IPR001789">
    <property type="entry name" value="Sig_transdc_resp-reg_receiver"/>
</dbReference>
<protein>
    <submittedName>
        <fullName evidence="10">DNA-binding response OmpR family regulator</fullName>
    </submittedName>
</protein>
<comment type="caution">
    <text evidence="10">The sequence shown here is derived from an EMBL/GenBank/DDBJ whole genome shotgun (WGS) entry which is preliminary data.</text>
</comment>
<dbReference type="GO" id="GO:0005829">
    <property type="term" value="C:cytosol"/>
    <property type="evidence" value="ECO:0007669"/>
    <property type="project" value="TreeGrafter"/>
</dbReference>
<evidence type="ECO:0000256" key="6">
    <source>
        <dbReference type="PROSITE-ProRule" id="PRU00169"/>
    </source>
</evidence>